<dbReference type="InterPro" id="IPR005122">
    <property type="entry name" value="Uracil-DNA_glycosylase-like"/>
</dbReference>
<dbReference type="Gene3D" id="3.40.470.10">
    <property type="entry name" value="Uracil-DNA glycosylase-like domain"/>
    <property type="match status" value="1"/>
</dbReference>
<keyword evidence="6" id="KW-1185">Reference proteome</keyword>
<name>Q6BL09_DEBHA</name>
<dbReference type="OrthoDB" id="565731at2759"/>
<feature type="domain" description="Uracil-DNA glycosylase-like" evidence="4">
    <location>
        <begin position="52"/>
        <end position="268"/>
    </location>
</feature>
<evidence type="ECO:0000256" key="2">
    <source>
        <dbReference type="ARBA" id="ARBA00022801"/>
    </source>
</evidence>
<keyword evidence="3" id="KW-0234">DNA repair</keyword>
<gene>
    <name evidence="5" type="ordered locus">DEHA2F17270g</name>
</gene>
<dbReference type="InterPro" id="IPR015637">
    <property type="entry name" value="MUG/TDG"/>
</dbReference>
<keyword evidence="1" id="KW-0227">DNA damage</keyword>
<dbReference type="OMA" id="MCVVGKS"/>
<evidence type="ECO:0000259" key="4">
    <source>
        <dbReference type="Pfam" id="PF03167"/>
    </source>
</evidence>
<dbReference type="GO" id="GO:0008263">
    <property type="term" value="F:pyrimidine-specific mismatch base pair DNA N-glycosylase activity"/>
    <property type="evidence" value="ECO:0007669"/>
    <property type="project" value="TreeGrafter"/>
</dbReference>
<dbReference type="EMBL" id="CR382138">
    <property type="protein sequence ID" value="CAG89494.1"/>
    <property type="molecule type" value="Genomic_DNA"/>
</dbReference>
<dbReference type="VEuPathDB" id="FungiDB:DEHA2F17270g"/>
<organism evidence="5 6">
    <name type="scientific">Debaryomyces hansenii (strain ATCC 36239 / CBS 767 / BCRC 21394 / JCM 1990 / NBRC 0083 / IGC 2968)</name>
    <name type="common">Yeast</name>
    <name type="synonym">Torulaspora hansenii</name>
    <dbReference type="NCBI Taxonomy" id="284592"/>
    <lineage>
        <taxon>Eukaryota</taxon>
        <taxon>Fungi</taxon>
        <taxon>Dikarya</taxon>
        <taxon>Ascomycota</taxon>
        <taxon>Saccharomycotina</taxon>
        <taxon>Pichiomycetes</taxon>
        <taxon>Debaryomycetaceae</taxon>
        <taxon>Debaryomyces</taxon>
    </lineage>
</organism>
<reference evidence="5 6" key="1">
    <citation type="journal article" date="2004" name="Nature">
        <title>Genome evolution in yeasts.</title>
        <authorList>
            <consortium name="Genolevures"/>
            <person name="Dujon B."/>
            <person name="Sherman D."/>
            <person name="Fischer G."/>
            <person name="Durrens P."/>
            <person name="Casaregola S."/>
            <person name="Lafontaine I."/>
            <person name="de Montigny J."/>
            <person name="Marck C."/>
            <person name="Neuveglise C."/>
            <person name="Talla E."/>
            <person name="Goffard N."/>
            <person name="Frangeul L."/>
            <person name="Aigle M."/>
            <person name="Anthouard V."/>
            <person name="Babour A."/>
            <person name="Barbe V."/>
            <person name="Barnay S."/>
            <person name="Blanchin S."/>
            <person name="Beckerich J.M."/>
            <person name="Beyne E."/>
            <person name="Bleykasten C."/>
            <person name="Boisrame A."/>
            <person name="Boyer J."/>
            <person name="Cattolico L."/>
            <person name="Confanioleri F."/>
            <person name="de Daruvar A."/>
            <person name="Despons L."/>
            <person name="Fabre E."/>
            <person name="Fairhead C."/>
            <person name="Ferry-Dumazet H."/>
            <person name="Groppi A."/>
            <person name="Hantraye F."/>
            <person name="Hennequin C."/>
            <person name="Jauniaux N."/>
            <person name="Joyet P."/>
            <person name="Kachouri R."/>
            <person name="Kerrest A."/>
            <person name="Koszul R."/>
            <person name="Lemaire M."/>
            <person name="Lesur I."/>
            <person name="Ma L."/>
            <person name="Muller H."/>
            <person name="Nicaud J.M."/>
            <person name="Nikolski M."/>
            <person name="Oztas S."/>
            <person name="Ozier-Kalogeropoulos O."/>
            <person name="Pellenz S."/>
            <person name="Potier S."/>
            <person name="Richard G.F."/>
            <person name="Straub M.L."/>
            <person name="Suleau A."/>
            <person name="Swennene D."/>
            <person name="Tekaia F."/>
            <person name="Wesolowski-Louvel M."/>
            <person name="Westhof E."/>
            <person name="Wirth B."/>
            <person name="Zeniou-Meyer M."/>
            <person name="Zivanovic I."/>
            <person name="Bolotin-Fukuhara M."/>
            <person name="Thierry A."/>
            <person name="Bouchier C."/>
            <person name="Caudron B."/>
            <person name="Scarpelli C."/>
            <person name="Gaillardin C."/>
            <person name="Weissenbach J."/>
            <person name="Wincker P."/>
            <person name="Souciet J.L."/>
        </authorList>
    </citation>
    <scope>NUCLEOTIDE SEQUENCE [LARGE SCALE GENOMIC DNA]</scope>
    <source>
        <strain evidence="6">ATCC 36239 / CBS 767 / BCRC 21394 / JCM 1990 / NBRC 0083 / IGC 2968</strain>
    </source>
</reference>
<protein>
    <submittedName>
        <fullName evidence="5">DEHA2F17270p</fullName>
    </submittedName>
</protein>
<dbReference type="AlphaFoldDB" id="Q6BL09"/>
<sequence>MDRSTDLKSIIHSFKYDDGKKVAKRTDKVSKRTKAARESSIQQEYQDLQPSLDDRLKVLFIGFNPGLQSSIQQHHYAHFTNLFWKLFNESKLLINVLQSLNISVGDAIKEDPLLKELIQVDSDDKYKTFVKPVNDFEIVKYKIGFTDLVLRCTKTAQELNLSEKLENVPRLFNEFKQSGSTFIVFVGKGIWEIIVKYITNLLKIKVKLTKGNFQWGKQILGEDEHYNMILEKLNEILGCKHNIYVFPNTSGLVTSLKYDEKLHLWNDLSHEILNY</sequence>
<dbReference type="SUPFAM" id="SSF52141">
    <property type="entry name" value="Uracil-DNA glycosylase-like"/>
    <property type="match status" value="1"/>
</dbReference>
<dbReference type="CDD" id="cd10028">
    <property type="entry name" value="UDG-F2_TDG_MUG"/>
    <property type="match status" value="1"/>
</dbReference>
<dbReference type="InParanoid" id="Q6BL09"/>
<dbReference type="GO" id="GO:0006285">
    <property type="term" value="P:base-excision repair, AP site formation"/>
    <property type="evidence" value="ECO:0007669"/>
    <property type="project" value="InterPro"/>
</dbReference>
<evidence type="ECO:0000256" key="3">
    <source>
        <dbReference type="ARBA" id="ARBA00023204"/>
    </source>
</evidence>
<evidence type="ECO:0000313" key="5">
    <source>
        <dbReference type="EMBL" id="CAG89494.1"/>
    </source>
</evidence>
<keyword evidence="2" id="KW-0378">Hydrolase</keyword>
<dbReference type="Proteomes" id="UP000000599">
    <property type="component" value="Chromosome F"/>
</dbReference>
<evidence type="ECO:0000313" key="6">
    <source>
        <dbReference type="Proteomes" id="UP000000599"/>
    </source>
</evidence>
<dbReference type="PANTHER" id="PTHR12159:SF9">
    <property type="entry name" value="G_T MISMATCH-SPECIFIC THYMINE DNA GLYCOSYLASE"/>
    <property type="match status" value="1"/>
</dbReference>
<proteinExistence type="predicted"/>
<dbReference type="eggNOG" id="KOG4120">
    <property type="taxonomic scope" value="Eukaryota"/>
</dbReference>
<accession>Q6BL09</accession>
<evidence type="ECO:0000256" key="1">
    <source>
        <dbReference type="ARBA" id="ARBA00022763"/>
    </source>
</evidence>
<dbReference type="STRING" id="284592.Q6BL09"/>
<dbReference type="Pfam" id="PF03167">
    <property type="entry name" value="UDG"/>
    <property type="match status" value="1"/>
</dbReference>
<dbReference type="RefSeq" id="XP_461112.1">
    <property type="nucleotide sequence ID" value="XM_461112.1"/>
</dbReference>
<dbReference type="HOGENOM" id="CLU_042829_1_0_1"/>
<dbReference type="PANTHER" id="PTHR12159">
    <property type="entry name" value="G/T AND G/U MISMATCH-SPECIFIC DNA GLYCOSYLASE"/>
    <property type="match status" value="1"/>
</dbReference>
<dbReference type="GO" id="GO:0004844">
    <property type="term" value="F:uracil DNA N-glycosylase activity"/>
    <property type="evidence" value="ECO:0007669"/>
    <property type="project" value="TreeGrafter"/>
</dbReference>
<dbReference type="KEGG" id="dha:DEHA2F17270g"/>
<dbReference type="GeneID" id="2903662"/>
<dbReference type="InterPro" id="IPR036895">
    <property type="entry name" value="Uracil-DNA_glycosylase-like_sf"/>
</dbReference>